<dbReference type="InterPro" id="IPR020843">
    <property type="entry name" value="ER"/>
</dbReference>
<dbReference type="SMART" id="SM00829">
    <property type="entry name" value="PKS_ER"/>
    <property type="match status" value="1"/>
</dbReference>
<dbReference type="PANTHER" id="PTHR11695">
    <property type="entry name" value="ALCOHOL DEHYDROGENASE RELATED"/>
    <property type="match status" value="1"/>
</dbReference>
<dbReference type="Pfam" id="PF13602">
    <property type="entry name" value="ADH_zinc_N_2"/>
    <property type="match status" value="1"/>
</dbReference>
<dbReference type="PANTHER" id="PTHR11695:SF648">
    <property type="entry name" value="ZINC-BINDING OXIDOREDUCTASE"/>
    <property type="match status" value="1"/>
</dbReference>
<comment type="caution">
    <text evidence="2">The sequence shown here is derived from an EMBL/GenBank/DDBJ whole genome shotgun (WGS) entry which is preliminary data.</text>
</comment>
<dbReference type="InterPro" id="IPR011032">
    <property type="entry name" value="GroES-like_sf"/>
</dbReference>
<evidence type="ECO:0000259" key="1">
    <source>
        <dbReference type="SMART" id="SM00829"/>
    </source>
</evidence>
<reference evidence="2 3" key="1">
    <citation type="submission" date="2019-03" db="EMBL/GenBank/DDBJ databases">
        <title>Genomics of glacier-inhabiting Cryobacterium strains.</title>
        <authorList>
            <person name="Liu Q."/>
            <person name="Xin Y.-H."/>
        </authorList>
    </citation>
    <scope>NUCLEOTIDE SEQUENCE [LARGE SCALE GENOMIC DNA]</scope>
    <source>
        <strain evidence="2 3">Sr39</strain>
    </source>
</reference>
<protein>
    <submittedName>
        <fullName evidence="2">NAD(P)-dependent alcohol dehydrogenase</fullName>
    </submittedName>
</protein>
<dbReference type="Gene3D" id="3.90.180.10">
    <property type="entry name" value="Medium-chain alcohol dehydrogenases, catalytic domain"/>
    <property type="match status" value="1"/>
</dbReference>
<dbReference type="InterPro" id="IPR036291">
    <property type="entry name" value="NAD(P)-bd_dom_sf"/>
</dbReference>
<organism evidence="2 3">
    <name type="scientific">Cryobacterium suzukii</name>
    <dbReference type="NCBI Taxonomy" id="1259198"/>
    <lineage>
        <taxon>Bacteria</taxon>
        <taxon>Bacillati</taxon>
        <taxon>Actinomycetota</taxon>
        <taxon>Actinomycetes</taxon>
        <taxon>Micrococcales</taxon>
        <taxon>Microbacteriaceae</taxon>
        <taxon>Cryobacterium</taxon>
    </lineage>
</organism>
<dbReference type="OrthoDB" id="9790818at2"/>
<keyword evidence="3" id="KW-1185">Reference proteome</keyword>
<dbReference type="Proteomes" id="UP000298170">
    <property type="component" value="Unassembled WGS sequence"/>
</dbReference>
<dbReference type="RefSeq" id="WP_134514095.1">
    <property type="nucleotide sequence ID" value="NZ_SOHJ01000007.1"/>
</dbReference>
<dbReference type="GO" id="GO:0016491">
    <property type="term" value="F:oxidoreductase activity"/>
    <property type="evidence" value="ECO:0007669"/>
    <property type="project" value="InterPro"/>
</dbReference>
<dbReference type="AlphaFoldDB" id="A0A4R9AG47"/>
<dbReference type="InterPro" id="IPR050700">
    <property type="entry name" value="YIM1/Zinc_Alcohol_DH_Fams"/>
</dbReference>
<accession>A0A4R9AG47</accession>
<dbReference type="SUPFAM" id="SSF51735">
    <property type="entry name" value="NAD(P)-binding Rossmann-fold domains"/>
    <property type="match status" value="1"/>
</dbReference>
<dbReference type="Pfam" id="PF08240">
    <property type="entry name" value="ADH_N"/>
    <property type="match status" value="1"/>
</dbReference>
<dbReference type="InterPro" id="IPR013154">
    <property type="entry name" value="ADH-like_N"/>
</dbReference>
<dbReference type="SUPFAM" id="SSF50129">
    <property type="entry name" value="GroES-like"/>
    <property type="match status" value="1"/>
</dbReference>
<sequence length="326" mass="35038">MKAAVYRHYGPPSVVHVENTPQPIPQPDELLVRVFASTVNRTDCGFLSGKPLVVRLFSGMRAPRATVLGCEFAGEVAGVGADVSTFTVGQRVFGYSGVKFGGHAGYLTVAEMGLVAEIPVGVSYVEASPILEGAHYAITMLRAARVTAGQNVLVNGGTGGIGSAAVQLLVNLGARVTAVCATAHLSMVQSLGAERVVDYTREDFTALEDQFDVVLDAVGKSSFGRCRRLLVPDGIYISSELGTLWQNLILALTTPVLRRRRVLFPIPKDTRKDALFLQGLVASGEFRPVIDRTYPLEEIREAYAYVATGQKIGNVVIRVRDEAVME</sequence>
<dbReference type="CDD" id="cd08267">
    <property type="entry name" value="MDR1"/>
    <property type="match status" value="1"/>
</dbReference>
<dbReference type="Gene3D" id="3.40.50.720">
    <property type="entry name" value="NAD(P)-binding Rossmann-like Domain"/>
    <property type="match status" value="1"/>
</dbReference>
<dbReference type="EMBL" id="SOHJ01000007">
    <property type="protein sequence ID" value="TFD60946.1"/>
    <property type="molecule type" value="Genomic_DNA"/>
</dbReference>
<feature type="domain" description="Enoyl reductase (ER)" evidence="1">
    <location>
        <begin position="10"/>
        <end position="317"/>
    </location>
</feature>
<evidence type="ECO:0000313" key="3">
    <source>
        <dbReference type="Proteomes" id="UP000298170"/>
    </source>
</evidence>
<evidence type="ECO:0000313" key="2">
    <source>
        <dbReference type="EMBL" id="TFD60946.1"/>
    </source>
</evidence>
<proteinExistence type="predicted"/>
<name>A0A4R9AG47_9MICO</name>
<gene>
    <name evidence="2" type="ORF">E3T39_07495</name>
</gene>